<keyword evidence="3" id="KW-1185">Reference proteome</keyword>
<sequence>MRHAMRLGALVAALGAGVAIAAASAGAAPYSWLQPADLSVGAPDLAYPASDDSPELNLAIALFGVPVFQEGSANVYSTFGSGLLAIASGAGSVATTGGFLNTALAFGDGSTASASGAGIMVMAVGDHATAGSGGLLPPIPIGLPTGDSAFAFGDHSMAGVFGGSYNSAVVVGNDSTATAGGLNSFFNSASVFGDHSTAAAGGDPAIDNSGSFDLAAVNGDNLDADATGGIFKIDLQPLFSSLGLTSGTADADGSWLADLFDGSWLHSL</sequence>
<evidence type="ECO:0000256" key="1">
    <source>
        <dbReference type="SAM" id="SignalP"/>
    </source>
</evidence>
<accession>A0ABS5RL42</accession>
<evidence type="ECO:0000313" key="2">
    <source>
        <dbReference type="EMBL" id="MBS9535000.1"/>
    </source>
</evidence>
<name>A0ABS5RL42_9MYCO</name>
<organism evidence="2 3">
    <name type="scientific">Mycolicibacter acidiphilus</name>
    <dbReference type="NCBI Taxonomy" id="2835306"/>
    <lineage>
        <taxon>Bacteria</taxon>
        <taxon>Bacillati</taxon>
        <taxon>Actinomycetota</taxon>
        <taxon>Actinomycetes</taxon>
        <taxon>Mycobacteriales</taxon>
        <taxon>Mycobacteriaceae</taxon>
        <taxon>Mycolicibacter</taxon>
    </lineage>
</organism>
<gene>
    <name evidence="2" type="ORF">KIH27_15530</name>
</gene>
<proteinExistence type="predicted"/>
<feature type="signal peptide" evidence="1">
    <location>
        <begin position="1"/>
        <end position="27"/>
    </location>
</feature>
<feature type="chain" id="PRO_5047172972" evidence="1">
    <location>
        <begin position="28"/>
        <end position="268"/>
    </location>
</feature>
<comment type="caution">
    <text evidence="2">The sequence shown here is derived from an EMBL/GenBank/DDBJ whole genome shotgun (WGS) entry which is preliminary data.</text>
</comment>
<reference evidence="2 3" key="1">
    <citation type="submission" date="2021-05" db="EMBL/GenBank/DDBJ databases">
        <title>Mycobacterium acidophilum sp. nov., an extremely acid-tolerant member of the genus Mycobacterium.</title>
        <authorList>
            <person name="Xia J."/>
        </authorList>
    </citation>
    <scope>NUCLEOTIDE SEQUENCE [LARGE SCALE GENOMIC DNA]</scope>
    <source>
        <strain evidence="2 3">M1</strain>
    </source>
</reference>
<dbReference type="RefSeq" id="WP_214093863.1">
    <property type="nucleotide sequence ID" value="NZ_JAHCLR010000034.1"/>
</dbReference>
<dbReference type="Proteomes" id="UP001519535">
    <property type="component" value="Unassembled WGS sequence"/>
</dbReference>
<protein>
    <submittedName>
        <fullName evidence="2">Uncharacterized protein</fullName>
    </submittedName>
</protein>
<evidence type="ECO:0000313" key="3">
    <source>
        <dbReference type="Proteomes" id="UP001519535"/>
    </source>
</evidence>
<dbReference type="EMBL" id="JAHCLR010000034">
    <property type="protein sequence ID" value="MBS9535000.1"/>
    <property type="molecule type" value="Genomic_DNA"/>
</dbReference>
<keyword evidence="1" id="KW-0732">Signal</keyword>